<dbReference type="GO" id="GO:1990077">
    <property type="term" value="C:primosome complex"/>
    <property type="evidence" value="ECO:0007669"/>
    <property type="project" value="UniProtKB-KW"/>
</dbReference>
<evidence type="ECO:0000256" key="12">
    <source>
        <dbReference type="HAMAP-Rule" id="MF_00974"/>
    </source>
</evidence>
<dbReference type="PROSITE" id="PS50880">
    <property type="entry name" value="TOPRIM"/>
    <property type="match status" value="1"/>
</dbReference>
<evidence type="ECO:0000256" key="8">
    <source>
        <dbReference type="ARBA" id="ARBA00022833"/>
    </source>
</evidence>
<keyword evidence="15" id="KW-1185">Reference proteome</keyword>
<dbReference type="Gene3D" id="3.90.580.10">
    <property type="entry name" value="Zinc finger, CHC2-type domain"/>
    <property type="match status" value="1"/>
</dbReference>
<gene>
    <name evidence="12 14" type="primary">dnaG</name>
    <name evidence="14" type="ORF">JIN84_06335</name>
</gene>
<evidence type="ECO:0000313" key="15">
    <source>
        <dbReference type="Proteomes" id="UP000600139"/>
    </source>
</evidence>
<dbReference type="GO" id="GO:0003899">
    <property type="term" value="F:DNA-directed RNA polymerase activity"/>
    <property type="evidence" value="ECO:0007669"/>
    <property type="project" value="UniProtKB-UniRule"/>
</dbReference>
<sequence>MEKVLESTDIVDLISSYIEVKRAGSQFRANCPFHHEKTPSFYITPSSQRFHCFGCGKGGDAISFVREYENLPFTDAVRKLALKAGVVIIEEASDPKADASRKSRGRLMDIHREATAFFHELLMKNAAAGHARDYLKSRGFGREMADRWALGWMPDNPRMFLDWARARKFSGRELVDSGIVKLKEDNNPKSGLFVRFQDRLMFPIRNEIGDVIAFTARQLRENKNSGKYINSPETAIYKKSRVFFALDRAKKSILNEKAALLCEGQLDAICCHESGITQAIATSGTACTADHARILKRYTSNVLLCFDADRAGLEAVEKAYRQLAPEGLGVRVVEMPAGDDPDSYLKSQGADAFRQLLANAKEFFDFKLERGKATGRFDSAAERAVALGECVEMLALMSDFAARENQINIVATHLQTSSVVLRDEIAKAKANPKKNFAEKLAADEVSPPAVPTPLHRIVAFLCHLALSSGQAQRFLCEQFETLHEANRWVEGIPLLEAILGAAPDPASHAAVNGFLATLPEADRLSLAHETSSLEGVTLDGMQAAEQALALLSGTVLQRRDAAVKAQLKQPGLSMEKTLELLHEVKEISGLLRGIGQRSEFNDELPASTYKEKKPWGKWKGGPKES</sequence>
<comment type="subunit">
    <text evidence="12">Monomer. Interacts with DnaB.</text>
</comment>
<dbReference type="Pfam" id="PF01807">
    <property type="entry name" value="Zn_ribbon_DnaG"/>
    <property type="match status" value="1"/>
</dbReference>
<keyword evidence="11 12" id="KW-0804">Transcription</keyword>
<evidence type="ECO:0000256" key="2">
    <source>
        <dbReference type="ARBA" id="ARBA00022515"/>
    </source>
</evidence>
<evidence type="ECO:0000256" key="9">
    <source>
        <dbReference type="ARBA" id="ARBA00022842"/>
    </source>
</evidence>
<keyword evidence="4 12" id="KW-0548">Nucleotidyltransferase</keyword>
<comment type="similarity">
    <text evidence="12">Belongs to the DnaG primase family.</text>
</comment>
<dbReference type="InterPro" id="IPR050219">
    <property type="entry name" value="DnaG_primase"/>
</dbReference>
<keyword evidence="10 12" id="KW-0238">DNA-binding</keyword>
<keyword evidence="6 12" id="KW-0479">Metal-binding</keyword>
<evidence type="ECO:0000256" key="10">
    <source>
        <dbReference type="ARBA" id="ARBA00023125"/>
    </source>
</evidence>
<dbReference type="InterPro" id="IPR034151">
    <property type="entry name" value="TOPRIM_DnaG_bac"/>
</dbReference>
<reference evidence="14" key="1">
    <citation type="submission" date="2021-01" db="EMBL/GenBank/DDBJ databases">
        <title>Modified the classification status of verrucomicrobia.</title>
        <authorList>
            <person name="Feng X."/>
        </authorList>
    </citation>
    <scope>NUCLEOTIDE SEQUENCE</scope>
    <source>
        <strain evidence="14">JCM 18052</strain>
    </source>
</reference>
<organism evidence="14 15">
    <name type="scientific">Luteolibacter yonseiensis</name>
    <dbReference type="NCBI Taxonomy" id="1144680"/>
    <lineage>
        <taxon>Bacteria</taxon>
        <taxon>Pseudomonadati</taxon>
        <taxon>Verrucomicrobiota</taxon>
        <taxon>Verrucomicrobiia</taxon>
        <taxon>Verrucomicrobiales</taxon>
        <taxon>Verrucomicrobiaceae</taxon>
        <taxon>Luteolibacter</taxon>
    </lineage>
</organism>
<comment type="caution">
    <text evidence="14">The sequence shown here is derived from an EMBL/GenBank/DDBJ whole genome shotgun (WGS) entry which is preliminary data.</text>
</comment>
<dbReference type="GO" id="GO:0003677">
    <property type="term" value="F:DNA binding"/>
    <property type="evidence" value="ECO:0007669"/>
    <property type="project" value="UniProtKB-KW"/>
</dbReference>
<feature type="domain" description="Toprim" evidence="13">
    <location>
        <begin position="257"/>
        <end position="338"/>
    </location>
</feature>
<proteinExistence type="inferred from homology"/>
<dbReference type="InterPro" id="IPR006295">
    <property type="entry name" value="DNA_primase_DnaG"/>
</dbReference>
<comment type="function">
    <text evidence="12">RNA polymerase that catalyzes the synthesis of short RNA molecules used as primers for DNA polymerase during DNA replication.</text>
</comment>
<comment type="cofactor">
    <cofactor evidence="12">
        <name>Zn(2+)</name>
        <dbReference type="ChEBI" id="CHEBI:29105"/>
    </cofactor>
    <text evidence="12">Binds 1 zinc ion per monomer.</text>
</comment>
<evidence type="ECO:0000256" key="11">
    <source>
        <dbReference type="ARBA" id="ARBA00023163"/>
    </source>
</evidence>
<evidence type="ECO:0000256" key="5">
    <source>
        <dbReference type="ARBA" id="ARBA00022705"/>
    </source>
</evidence>
<keyword evidence="2 12" id="KW-0639">Primosome</keyword>
<keyword evidence="8 12" id="KW-0862">Zinc</keyword>
<evidence type="ECO:0000313" key="14">
    <source>
        <dbReference type="EMBL" id="MBK1815222.1"/>
    </source>
</evidence>
<dbReference type="HAMAP" id="MF_00974">
    <property type="entry name" value="DNA_primase_DnaG"/>
    <property type="match status" value="1"/>
</dbReference>
<dbReference type="Gene3D" id="3.90.980.10">
    <property type="entry name" value="DNA primase, catalytic core, N-terminal domain"/>
    <property type="match status" value="1"/>
</dbReference>
<dbReference type="InterPro" id="IPR036977">
    <property type="entry name" value="DNA_primase_Znf_CHC2"/>
</dbReference>
<name>A0A934R2G4_9BACT</name>
<dbReference type="GO" id="GO:0006269">
    <property type="term" value="P:DNA replication, synthesis of primer"/>
    <property type="evidence" value="ECO:0007669"/>
    <property type="project" value="UniProtKB-UniRule"/>
</dbReference>
<comment type="domain">
    <text evidence="12">Contains an N-terminal zinc-binding domain, a central core domain that contains the primase activity, and a C-terminal DnaB-binding domain.</text>
</comment>
<evidence type="ECO:0000259" key="13">
    <source>
        <dbReference type="PROSITE" id="PS50880"/>
    </source>
</evidence>
<dbReference type="GO" id="GO:0005737">
    <property type="term" value="C:cytoplasm"/>
    <property type="evidence" value="ECO:0007669"/>
    <property type="project" value="TreeGrafter"/>
</dbReference>
<protein>
    <recommendedName>
        <fullName evidence="12">DNA primase</fullName>
        <ecNumber evidence="12">2.7.7.101</ecNumber>
    </recommendedName>
</protein>
<evidence type="ECO:0000256" key="3">
    <source>
        <dbReference type="ARBA" id="ARBA00022679"/>
    </source>
</evidence>
<dbReference type="SMART" id="SM00400">
    <property type="entry name" value="ZnF_CHCC"/>
    <property type="match status" value="1"/>
</dbReference>
<dbReference type="Pfam" id="PF08275">
    <property type="entry name" value="DNAG_N"/>
    <property type="match status" value="1"/>
</dbReference>
<dbReference type="FunFam" id="3.90.580.10:FF:000001">
    <property type="entry name" value="DNA primase"/>
    <property type="match status" value="1"/>
</dbReference>
<dbReference type="PANTHER" id="PTHR30313">
    <property type="entry name" value="DNA PRIMASE"/>
    <property type="match status" value="1"/>
</dbReference>
<evidence type="ECO:0000256" key="6">
    <source>
        <dbReference type="ARBA" id="ARBA00022723"/>
    </source>
</evidence>
<dbReference type="GO" id="GO:0000428">
    <property type="term" value="C:DNA-directed RNA polymerase complex"/>
    <property type="evidence" value="ECO:0007669"/>
    <property type="project" value="UniProtKB-KW"/>
</dbReference>
<accession>A0A934R2G4</accession>
<evidence type="ECO:0000256" key="7">
    <source>
        <dbReference type="ARBA" id="ARBA00022771"/>
    </source>
</evidence>
<dbReference type="Proteomes" id="UP000600139">
    <property type="component" value="Unassembled WGS sequence"/>
</dbReference>
<dbReference type="InterPro" id="IPR037068">
    <property type="entry name" value="DNA_primase_core_N_sf"/>
</dbReference>
<dbReference type="AlphaFoldDB" id="A0A934R2G4"/>
<dbReference type="Pfam" id="PF13155">
    <property type="entry name" value="Toprim_2"/>
    <property type="match status" value="1"/>
</dbReference>
<keyword evidence="9" id="KW-0460">Magnesium</keyword>
<dbReference type="EC" id="2.7.7.101" evidence="12"/>
<dbReference type="CDD" id="cd03364">
    <property type="entry name" value="TOPRIM_DnaG_primases"/>
    <property type="match status" value="1"/>
</dbReference>
<dbReference type="Gene3D" id="3.40.1360.10">
    <property type="match status" value="1"/>
</dbReference>
<dbReference type="SUPFAM" id="SSF57783">
    <property type="entry name" value="Zinc beta-ribbon"/>
    <property type="match status" value="1"/>
</dbReference>
<dbReference type="PANTHER" id="PTHR30313:SF2">
    <property type="entry name" value="DNA PRIMASE"/>
    <property type="match status" value="1"/>
</dbReference>
<keyword evidence="7 12" id="KW-0863">Zinc-finger</keyword>
<dbReference type="SUPFAM" id="SSF56731">
    <property type="entry name" value="DNA primase core"/>
    <property type="match status" value="1"/>
</dbReference>
<evidence type="ECO:0000256" key="1">
    <source>
        <dbReference type="ARBA" id="ARBA00022478"/>
    </source>
</evidence>
<keyword evidence="1 12" id="KW-0240">DNA-directed RNA polymerase</keyword>
<dbReference type="InterPro" id="IPR002694">
    <property type="entry name" value="Znf_CHC2"/>
</dbReference>
<dbReference type="SMART" id="SM00493">
    <property type="entry name" value="TOPRIM"/>
    <property type="match status" value="1"/>
</dbReference>
<keyword evidence="3 12" id="KW-0808">Transferase</keyword>
<dbReference type="InterPro" id="IPR030846">
    <property type="entry name" value="DnaG_bac"/>
</dbReference>
<feature type="zinc finger region" description="CHC2-type" evidence="12">
    <location>
        <begin position="31"/>
        <end position="55"/>
    </location>
</feature>
<evidence type="ECO:0000256" key="4">
    <source>
        <dbReference type="ARBA" id="ARBA00022695"/>
    </source>
</evidence>
<dbReference type="NCBIfam" id="TIGR01391">
    <property type="entry name" value="dnaG"/>
    <property type="match status" value="1"/>
</dbReference>
<dbReference type="GO" id="GO:0008270">
    <property type="term" value="F:zinc ion binding"/>
    <property type="evidence" value="ECO:0007669"/>
    <property type="project" value="UniProtKB-UniRule"/>
</dbReference>
<dbReference type="InterPro" id="IPR006171">
    <property type="entry name" value="TOPRIM_dom"/>
</dbReference>
<dbReference type="InterPro" id="IPR013264">
    <property type="entry name" value="DNAG_N"/>
</dbReference>
<dbReference type="EMBL" id="JAENIK010000006">
    <property type="protein sequence ID" value="MBK1815222.1"/>
    <property type="molecule type" value="Genomic_DNA"/>
</dbReference>
<comment type="catalytic activity">
    <reaction evidence="12">
        <text>ssDNA + n NTP = ssDNA/pppN(pN)n-1 hybrid + (n-1) diphosphate.</text>
        <dbReference type="EC" id="2.7.7.101"/>
    </reaction>
</comment>
<keyword evidence="5 12" id="KW-0235">DNA replication</keyword>